<name>A0A8J7K936_9NEIS</name>
<proteinExistence type="inferred from homology"/>
<protein>
    <submittedName>
        <fullName evidence="3">Efflux transporter outer membrane subunit</fullName>
    </submittedName>
</protein>
<accession>A0A8J7K936</accession>
<dbReference type="Pfam" id="PF02321">
    <property type="entry name" value="OEP"/>
    <property type="match status" value="2"/>
</dbReference>
<sequence length="459" mass="48960">MDHSPQNRCLLVLMLVAGLAGCALQPAPDARALREQQLPALQASSTWSASATAGQVAGNWLADFADPQLHALVAEAVANNRDLKLAAVRVEQARAMVSVNGGTLYPAVGVAGVVGKSDTEVLSLSASWEIDLWGRVRAQARSAENALAASDADRQWAEQLIAAATARAWLALVQYQQLELRQQALVASQESLLTITTQRVHTGISAESELLEVSSALQQQRDKLGQLQLARVQAAQALEVLLGRYPAGELTASAALPELPAAPPAGLPANLLERRPDLVAAERRVAAAFDMQQSAEAARLPKLSISAAITDISSDVFLLNQANNPIKGISASFLAPLFTGGQLQGQADYYSAVQQEAALAYGSKALDALQEVESGLRAEESMKRRAGYLQTQLADQRQLLAREQVRVKVGSRDPRSVLQREQSVLAAEMGLIQLQTAQLNQRISLLLSLGGRWDSSPAV</sequence>
<keyword evidence="2" id="KW-0732">Signal</keyword>
<keyword evidence="2" id="KW-0472">Membrane</keyword>
<dbReference type="Proteomes" id="UP000604481">
    <property type="component" value="Unassembled WGS sequence"/>
</dbReference>
<dbReference type="Gene3D" id="1.20.1600.10">
    <property type="entry name" value="Outer membrane efflux proteins (OEP)"/>
    <property type="match status" value="1"/>
</dbReference>
<comment type="subcellular location">
    <subcellularLocation>
        <location evidence="2">Cell membrane</location>
        <topology evidence="2">Lipid-anchor</topology>
    </subcellularLocation>
</comment>
<dbReference type="InterPro" id="IPR003423">
    <property type="entry name" value="OMP_efflux"/>
</dbReference>
<dbReference type="Gene3D" id="2.20.200.10">
    <property type="entry name" value="Outer membrane efflux proteins (OEP)"/>
    <property type="match status" value="1"/>
</dbReference>
<dbReference type="GO" id="GO:0015562">
    <property type="term" value="F:efflux transmembrane transporter activity"/>
    <property type="evidence" value="ECO:0007669"/>
    <property type="project" value="InterPro"/>
</dbReference>
<gene>
    <name evidence="3" type="ORF">INR99_14780</name>
</gene>
<dbReference type="SUPFAM" id="SSF56954">
    <property type="entry name" value="Outer membrane efflux proteins (OEP)"/>
    <property type="match status" value="1"/>
</dbReference>
<dbReference type="PANTHER" id="PTHR30203">
    <property type="entry name" value="OUTER MEMBRANE CATION EFFLUX PROTEIN"/>
    <property type="match status" value="1"/>
</dbReference>
<organism evidence="3 4">
    <name type="scientific">Chitinilyticum piscinae</name>
    <dbReference type="NCBI Taxonomy" id="2866724"/>
    <lineage>
        <taxon>Bacteria</taxon>
        <taxon>Pseudomonadati</taxon>
        <taxon>Pseudomonadota</taxon>
        <taxon>Betaproteobacteria</taxon>
        <taxon>Neisseriales</taxon>
        <taxon>Chitinibacteraceae</taxon>
        <taxon>Chitinilyticum</taxon>
    </lineage>
</organism>
<evidence type="ECO:0000313" key="4">
    <source>
        <dbReference type="Proteomes" id="UP000604481"/>
    </source>
</evidence>
<keyword evidence="2" id="KW-0812">Transmembrane</keyword>
<evidence type="ECO:0000256" key="1">
    <source>
        <dbReference type="ARBA" id="ARBA00007613"/>
    </source>
</evidence>
<dbReference type="AlphaFoldDB" id="A0A8J7K936"/>
<comment type="caution">
    <text evidence="3">The sequence shown here is derived from an EMBL/GenBank/DDBJ whole genome shotgun (WGS) entry which is preliminary data.</text>
</comment>
<reference evidence="3 4" key="1">
    <citation type="submission" date="2020-10" db="EMBL/GenBank/DDBJ databases">
        <title>The genome sequence of Chitinilyticum litopenaei 4Y14.</title>
        <authorList>
            <person name="Liu Y."/>
        </authorList>
    </citation>
    <scope>NUCLEOTIDE SEQUENCE [LARGE SCALE GENOMIC DNA]</scope>
    <source>
        <strain evidence="3 4">4Y14</strain>
    </source>
</reference>
<keyword evidence="2" id="KW-1134">Transmembrane beta strand</keyword>
<evidence type="ECO:0000313" key="3">
    <source>
        <dbReference type="EMBL" id="MBE9610603.1"/>
    </source>
</evidence>
<evidence type="ECO:0000256" key="2">
    <source>
        <dbReference type="RuleBase" id="RU362097"/>
    </source>
</evidence>
<keyword evidence="2" id="KW-0449">Lipoprotein</keyword>
<feature type="chain" id="PRO_5035342774" evidence="2">
    <location>
        <begin position="23"/>
        <end position="459"/>
    </location>
</feature>
<comment type="similarity">
    <text evidence="1 2">Belongs to the outer membrane factor (OMF) (TC 1.B.17) family.</text>
</comment>
<keyword evidence="2" id="KW-0564">Palmitate</keyword>
<dbReference type="GO" id="GO:0005886">
    <property type="term" value="C:plasma membrane"/>
    <property type="evidence" value="ECO:0007669"/>
    <property type="project" value="UniProtKB-SubCell"/>
</dbReference>
<dbReference type="EMBL" id="JADFUA010000011">
    <property type="protein sequence ID" value="MBE9610603.1"/>
    <property type="molecule type" value="Genomic_DNA"/>
</dbReference>
<keyword evidence="4" id="KW-1185">Reference proteome</keyword>
<dbReference type="RefSeq" id="WP_194117152.1">
    <property type="nucleotide sequence ID" value="NZ_JADFUA010000011.1"/>
</dbReference>
<dbReference type="NCBIfam" id="TIGR01845">
    <property type="entry name" value="outer_NodT"/>
    <property type="match status" value="1"/>
</dbReference>
<dbReference type="InterPro" id="IPR010131">
    <property type="entry name" value="MdtP/NodT-like"/>
</dbReference>
<feature type="signal peptide" evidence="2">
    <location>
        <begin position="1"/>
        <end position="22"/>
    </location>
</feature>